<dbReference type="HAMAP" id="MF_02007">
    <property type="entry name" value="Tyr_tRNA_synth_type2"/>
    <property type="match status" value="1"/>
</dbReference>
<organism evidence="12 13">
    <name type="scientific">Candidatus Doriopsillibacter californiensis</name>
    <dbReference type="NCBI Taxonomy" id="2970740"/>
    <lineage>
        <taxon>Bacteria</taxon>
        <taxon>Pseudomonadati</taxon>
        <taxon>Pseudomonadota</taxon>
        <taxon>Gammaproteobacteria</taxon>
        <taxon>Candidatus Tethybacterales</taxon>
        <taxon>Candidatus Persebacteraceae</taxon>
        <taxon>Candidatus Doriopsillibacter</taxon>
    </lineage>
</organism>
<evidence type="ECO:0000256" key="8">
    <source>
        <dbReference type="ARBA" id="ARBA00048248"/>
    </source>
</evidence>
<evidence type="ECO:0000256" key="2">
    <source>
        <dbReference type="ARBA" id="ARBA00022598"/>
    </source>
</evidence>
<dbReference type="Pfam" id="PF01479">
    <property type="entry name" value="S4"/>
    <property type="match status" value="1"/>
</dbReference>
<name>A0ABT7QJU6_9GAMM</name>
<comment type="caution">
    <text evidence="12">The sequence shown here is derived from an EMBL/GenBank/DDBJ whole genome shotgun (WGS) entry which is preliminary data.</text>
</comment>
<evidence type="ECO:0000259" key="11">
    <source>
        <dbReference type="Pfam" id="PF01479"/>
    </source>
</evidence>
<dbReference type="PANTHER" id="PTHR11766">
    <property type="entry name" value="TYROSYL-TRNA SYNTHETASE"/>
    <property type="match status" value="1"/>
</dbReference>
<comment type="function">
    <text evidence="9">Catalyzes the attachment of tyrosine to tRNA(Tyr) in a two-step reaction: tyrosine is first activated by ATP to form Tyr-AMP and then transferred to the acceptor end of tRNA(Tyr).</text>
</comment>
<dbReference type="Pfam" id="PF00579">
    <property type="entry name" value="tRNA-synt_1b"/>
    <property type="match status" value="1"/>
</dbReference>
<reference evidence="12" key="2">
    <citation type="journal article" date="2023" name="Microbiome">
        <title>Synthase-selected sorting approach identifies a beta-lactone synthase in a nudibranch symbiotic bacterium.</title>
        <authorList>
            <person name="Dzunkova M."/>
            <person name="La Clair J.J."/>
            <person name="Tyml T."/>
            <person name="Doud D."/>
            <person name="Schulz F."/>
            <person name="Piquer-Esteban S."/>
            <person name="Porcel Sanchis D."/>
            <person name="Osborn A."/>
            <person name="Robinson D."/>
            <person name="Louie K.B."/>
            <person name="Bowen B.P."/>
            <person name="Bowers R.M."/>
            <person name="Lee J."/>
            <person name="Arnau V."/>
            <person name="Diaz-Villanueva W."/>
            <person name="Stepanauskas R."/>
            <person name="Gosliner T."/>
            <person name="Date S.V."/>
            <person name="Northen T.R."/>
            <person name="Cheng J.F."/>
            <person name="Burkart M.D."/>
            <person name="Woyke T."/>
        </authorList>
    </citation>
    <scope>NUCLEOTIDE SEQUENCE</scope>
    <source>
        <strain evidence="12">Df01</strain>
    </source>
</reference>
<evidence type="ECO:0000256" key="5">
    <source>
        <dbReference type="ARBA" id="ARBA00022884"/>
    </source>
</evidence>
<dbReference type="Proteomes" id="UP001168167">
    <property type="component" value="Unassembled WGS sequence"/>
</dbReference>
<protein>
    <recommendedName>
        <fullName evidence="9">Tyrosine--tRNA ligase</fullName>
        <ecNumber evidence="9">6.1.1.1</ecNumber>
    </recommendedName>
    <alternativeName>
        <fullName evidence="9">Tyrosyl-tRNA synthetase</fullName>
        <shortName evidence="9">TyrRS</shortName>
    </alternativeName>
</protein>
<comment type="subcellular location">
    <subcellularLocation>
        <location evidence="9">Cytoplasm</location>
    </subcellularLocation>
</comment>
<evidence type="ECO:0000256" key="3">
    <source>
        <dbReference type="ARBA" id="ARBA00022741"/>
    </source>
</evidence>
<keyword evidence="2 9" id="KW-0436">Ligase</keyword>
<dbReference type="EC" id="6.1.1.1" evidence="9"/>
<dbReference type="PROSITE" id="PS00178">
    <property type="entry name" value="AA_TRNA_LIGASE_I"/>
    <property type="match status" value="1"/>
</dbReference>
<keyword evidence="4 9" id="KW-0067">ATP-binding</keyword>
<reference evidence="12" key="1">
    <citation type="submission" date="2022-08" db="EMBL/GenBank/DDBJ databases">
        <authorList>
            <person name="Dzunkova M."/>
            <person name="La Clair J."/>
            <person name="Tyml T."/>
            <person name="Doud D."/>
            <person name="Schulz F."/>
            <person name="Piquer S."/>
            <person name="Porcel Sanchis D."/>
            <person name="Osborn A."/>
            <person name="Robinson D."/>
            <person name="Louie K.B."/>
            <person name="Bowen B.P."/>
            <person name="Bowers R."/>
            <person name="Lee J."/>
            <person name="Arnau Llombart V."/>
            <person name="Diaz Villanueva W."/>
            <person name="Gosliner T."/>
            <person name="Northen T."/>
            <person name="Cheng J.-F."/>
            <person name="Burkart M.D."/>
            <person name="Woyke T."/>
        </authorList>
    </citation>
    <scope>NUCLEOTIDE SEQUENCE</scope>
    <source>
        <strain evidence="12">Df01</strain>
    </source>
</reference>
<evidence type="ECO:0000313" key="12">
    <source>
        <dbReference type="EMBL" id="MDM5146980.1"/>
    </source>
</evidence>
<dbReference type="InterPro" id="IPR002307">
    <property type="entry name" value="Tyr-tRNA-ligase"/>
</dbReference>
<keyword evidence="1 9" id="KW-0963">Cytoplasm</keyword>
<dbReference type="NCBIfam" id="TIGR00234">
    <property type="entry name" value="tyrS"/>
    <property type="match status" value="1"/>
</dbReference>
<dbReference type="InterPro" id="IPR036986">
    <property type="entry name" value="S4_RNA-bd_sf"/>
</dbReference>
<dbReference type="PRINTS" id="PR01040">
    <property type="entry name" value="TRNASYNTHTYR"/>
</dbReference>
<keyword evidence="6 9" id="KW-0648">Protein biosynthesis</keyword>
<dbReference type="PANTHER" id="PTHR11766:SF1">
    <property type="entry name" value="TYROSINE--TRNA LIGASE"/>
    <property type="match status" value="1"/>
</dbReference>
<dbReference type="Gene3D" id="3.10.290.10">
    <property type="entry name" value="RNA-binding S4 domain"/>
    <property type="match status" value="1"/>
</dbReference>
<comment type="similarity">
    <text evidence="9">Belongs to the class-I aminoacyl-tRNA synthetase family. TyrS type 2 subfamily.</text>
</comment>
<dbReference type="Gene3D" id="3.40.50.620">
    <property type="entry name" value="HUPs"/>
    <property type="match status" value="1"/>
</dbReference>
<feature type="short sequence motif" description="'HIGH' region" evidence="9">
    <location>
        <begin position="46"/>
        <end position="55"/>
    </location>
</feature>
<dbReference type="CDD" id="cd00805">
    <property type="entry name" value="TyrRS_core"/>
    <property type="match status" value="1"/>
</dbReference>
<evidence type="ECO:0000256" key="7">
    <source>
        <dbReference type="ARBA" id="ARBA00023146"/>
    </source>
</evidence>
<feature type="short sequence motif" description="'KMSKS' region" evidence="9">
    <location>
        <begin position="230"/>
        <end position="234"/>
    </location>
</feature>
<keyword evidence="13" id="KW-1185">Reference proteome</keyword>
<gene>
    <name evidence="9 12" type="primary">tyrS</name>
    <name evidence="12" type="ORF">NQX30_01075</name>
</gene>
<proteinExistence type="inferred from homology"/>
<evidence type="ECO:0000256" key="9">
    <source>
        <dbReference type="HAMAP-Rule" id="MF_02007"/>
    </source>
</evidence>
<dbReference type="EMBL" id="JANQAO010000001">
    <property type="protein sequence ID" value="MDM5146980.1"/>
    <property type="molecule type" value="Genomic_DNA"/>
</dbReference>
<keyword evidence="7 9" id="KW-0030">Aminoacyl-tRNA synthetase</keyword>
<dbReference type="InterPro" id="IPR024088">
    <property type="entry name" value="Tyr-tRNA-ligase_bac-type"/>
</dbReference>
<evidence type="ECO:0000256" key="10">
    <source>
        <dbReference type="PROSITE-ProRule" id="PRU00182"/>
    </source>
</evidence>
<dbReference type="InterPro" id="IPR002942">
    <property type="entry name" value="S4_RNA-bd"/>
</dbReference>
<dbReference type="CDD" id="cd00165">
    <property type="entry name" value="S4"/>
    <property type="match status" value="1"/>
</dbReference>
<keyword evidence="3 9" id="KW-0547">Nucleotide-binding</keyword>
<evidence type="ECO:0000256" key="1">
    <source>
        <dbReference type="ARBA" id="ARBA00022490"/>
    </source>
</evidence>
<sequence length="413" mass="45693">MTTADASSSGALAQLLRGAEECLPQGELQKKLASGRSLRVKVGFDPTSPDLHLGHTVLMQKMRHFQELGHTVIFLIGDFTAMIGDPSGRNTTRPSLSRQEIEKNATTYTEQAFKILDRDKTEIRRNSEWFSPMDAADLIRLASCHTVARMMERDDFSERYRQRQSIAIHEFLYPLVQGYDSVALNADMELGGTDQKFNLLVGRDLQRQQKQEGQCILTMPLLEGVDGVRKMSKSYGNHIGVNEPVSEIYGKVMSISDVLMWRYYELLSAATAEDILQMRNKVAAGENPVVYKKALALEIAGRYQGANAADAAAAQFQQQFVRSEAPDDMPEATLEVSSSGAPLFYVLKAAQLIDSSSAAKRLILQGGVKINGCAVTDPNYAMLPGQKVVQAGKRRFMRLCIVTKLETDVSSTE</sequence>
<dbReference type="SUPFAM" id="SSF52374">
    <property type="entry name" value="Nucleotidylyl transferase"/>
    <property type="match status" value="1"/>
</dbReference>
<feature type="domain" description="RNA-binding S4" evidence="11">
    <location>
        <begin position="343"/>
        <end position="386"/>
    </location>
</feature>
<evidence type="ECO:0000313" key="13">
    <source>
        <dbReference type="Proteomes" id="UP001168167"/>
    </source>
</evidence>
<accession>A0ABT7QJU6</accession>
<dbReference type="InterPro" id="IPR014729">
    <property type="entry name" value="Rossmann-like_a/b/a_fold"/>
</dbReference>
<comment type="subunit">
    <text evidence="9">Homodimer.</text>
</comment>
<dbReference type="InterPro" id="IPR002305">
    <property type="entry name" value="aa-tRNA-synth_Ic"/>
</dbReference>
<dbReference type="SUPFAM" id="SSF55174">
    <property type="entry name" value="Alpha-L RNA-binding motif"/>
    <property type="match status" value="1"/>
</dbReference>
<dbReference type="InterPro" id="IPR001412">
    <property type="entry name" value="aa-tRNA-synth_I_CS"/>
</dbReference>
<keyword evidence="5 10" id="KW-0694">RNA-binding</keyword>
<evidence type="ECO:0000256" key="6">
    <source>
        <dbReference type="ARBA" id="ARBA00022917"/>
    </source>
</evidence>
<dbReference type="Gene3D" id="1.10.240.10">
    <property type="entry name" value="Tyrosyl-Transfer RNA Synthetase"/>
    <property type="match status" value="1"/>
</dbReference>
<dbReference type="PROSITE" id="PS50889">
    <property type="entry name" value="S4"/>
    <property type="match status" value="1"/>
</dbReference>
<dbReference type="GO" id="GO:0004831">
    <property type="term" value="F:tyrosine-tRNA ligase activity"/>
    <property type="evidence" value="ECO:0007669"/>
    <property type="project" value="UniProtKB-EC"/>
</dbReference>
<feature type="binding site" evidence="9">
    <location>
        <position position="233"/>
    </location>
    <ligand>
        <name>ATP</name>
        <dbReference type="ChEBI" id="CHEBI:30616"/>
    </ligand>
</feature>
<evidence type="ECO:0000256" key="4">
    <source>
        <dbReference type="ARBA" id="ARBA00022840"/>
    </source>
</evidence>
<dbReference type="InterPro" id="IPR024108">
    <property type="entry name" value="Tyr-tRNA-ligase_bac_2"/>
</dbReference>
<comment type="catalytic activity">
    <reaction evidence="8 9">
        <text>tRNA(Tyr) + L-tyrosine + ATP = L-tyrosyl-tRNA(Tyr) + AMP + diphosphate + H(+)</text>
        <dbReference type="Rhea" id="RHEA:10220"/>
        <dbReference type="Rhea" id="RHEA-COMP:9706"/>
        <dbReference type="Rhea" id="RHEA-COMP:9707"/>
        <dbReference type="ChEBI" id="CHEBI:15378"/>
        <dbReference type="ChEBI" id="CHEBI:30616"/>
        <dbReference type="ChEBI" id="CHEBI:33019"/>
        <dbReference type="ChEBI" id="CHEBI:58315"/>
        <dbReference type="ChEBI" id="CHEBI:78442"/>
        <dbReference type="ChEBI" id="CHEBI:78536"/>
        <dbReference type="ChEBI" id="CHEBI:456215"/>
        <dbReference type="EC" id="6.1.1.1"/>
    </reaction>
</comment>